<reference evidence="1" key="1">
    <citation type="submission" date="2020-04" db="EMBL/GenBank/DDBJ databases">
        <title>A chromosome-scale assembly and high-density genetic map of the yellow drum (Nibea albiflora) genome.</title>
        <authorList>
            <person name="Xu D."/>
            <person name="Zhang W."/>
            <person name="Chen R."/>
            <person name="Tan P."/>
            <person name="Wang L."/>
            <person name="Song H."/>
            <person name="Tian L."/>
            <person name="Zhu Q."/>
            <person name="Wang B."/>
        </authorList>
    </citation>
    <scope>NUCLEOTIDE SEQUENCE</scope>
    <source>
        <strain evidence="1">ZJHYS-2018</strain>
    </source>
</reference>
<evidence type="ECO:0000313" key="2">
    <source>
        <dbReference type="Proteomes" id="UP000805704"/>
    </source>
</evidence>
<dbReference type="Proteomes" id="UP000805704">
    <property type="component" value="Chromosome 14"/>
</dbReference>
<evidence type="ECO:0000313" key="1">
    <source>
        <dbReference type="EMBL" id="KAG8011083.1"/>
    </source>
</evidence>
<organism evidence="1 2">
    <name type="scientific">Nibea albiflora</name>
    <name type="common">Yellow drum</name>
    <name type="synonym">Corvina albiflora</name>
    <dbReference type="NCBI Taxonomy" id="240163"/>
    <lineage>
        <taxon>Eukaryota</taxon>
        <taxon>Metazoa</taxon>
        <taxon>Chordata</taxon>
        <taxon>Craniata</taxon>
        <taxon>Vertebrata</taxon>
        <taxon>Euteleostomi</taxon>
        <taxon>Actinopterygii</taxon>
        <taxon>Neopterygii</taxon>
        <taxon>Teleostei</taxon>
        <taxon>Neoteleostei</taxon>
        <taxon>Acanthomorphata</taxon>
        <taxon>Eupercaria</taxon>
        <taxon>Sciaenidae</taxon>
        <taxon>Nibea</taxon>
    </lineage>
</organism>
<dbReference type="EMBL" id="CM024802">
    <property type="protein sequence ID" value="KAG8011083.1"/>
    <property type="molecule type" value="Genomic_DNA"/>
</dbReference>
<protein>
    <submittedName>
        <fullName evidence="1">Uncharacterized protein</fullName>
    </submittedName>
</protein>
<gene>
    <name evidence="1" type="ORF">GBF38_005739</name>
</gene>
<accession>A0ACB7FB01</accession>
<keyword evidence="2" id="KW-1185">Reference proteome</keyword>
<proteinExistence type="predicted"/>
<comment type="caution">
    <text evidence="1">The sequence shown here is derived from an EMBL/GenBank/DDBJ whole genome shotgun (WGS) entry which is preliminary data.</text>
</comment>
<name>A0ACB7FB01_NIBAL</name>
<sequence>MDQPALSLSVDQCALAINDPVTSSPLSFLGPLLKANQGRLKLGFNLGSPAGLPPPSPPRRDSTHVDIFRGAAIGRDASLAPAPSAPTSPRQLSAALRSSVEGEPHCTLMTSLDGARRRSQCGPHHSSLWELPQRSF</sequence>